<feature type="transmembrane region" description="Helical" evidence="1">
    <location>
        <begin position="37"/>
        <end position="54"/>
    </location>
</feature>
<sequence length="395" mass="42593">MIRFLPDSLREALLRPLAMAAPDGGVYTEIIAPDFRFALALLLAFVVVVAGRAAVRRNPAPAWLLALTAAAFVPWLVTSGNGRYFMAFLLMAGPLCVGLAHLLPGTRALRMTVVLAMVGWQAMLLTQAVPWRSWNHLSWGEGEPFAVDIPADVRARPATFVTLSSISYSLIAPRFHPDSRWINIAGLKGADDPSADGRRAKALLDASTTMFALFPTLPGGQDSGTMDPALAQAIDDLLARQALSLADAGACRFMPSRGLVAMAERKLGQGSPGTAARLNGFWLCPLQHGANPQARKAAAIPARALAAFERLEQACPRLFPPGDAIGLRIPLGVVRGYPSSDFKLYVQDDGIVWFKYFRALNGVRVGTVDEVMKPGFHMDCDHVTGRTGLPWERGL</sequence>
<protein>
    <submittedName>
        <fullName evidence="2">Uncharacterized protein</fullName>
    </submittedName>
</protein>
<evidence type="ECO:0000313" key="3">
    <source>
        <dbReference type="Proteomes" id="UP000715965"/>
    </source>
</evidence>
<evidence type="ECO:0000256" key="1">
    <source>
        <dbReference type="SAM" id="Phobius"/>
    </source>
</evidence>
<gene>
    <name evidence="2" type="ORF">IM725_02455</name>
</gene>
<evidence type="ECO:0000313" key="2">
    <source>
        <dbReference type="EMBL" id="MBE7939431.1"/>
    </source>
</evidence>
<feature type="transmembrane region" description="Helical" evidence="1">
    <location>
        <begin position="60"/>
        <end position="77"/>
    </location>
</feature>
<keyword evidence="1" id="KW-1133">Transmembrane helix</keyword>
<name>A0ABR9SAS3_9BURK</name>
<dbReference type="EMBL" id="JADDOJ010000005">
    <property type="protein sequence ID" value="MBE7939431.1"/>
    <property type="molecule type" value="Genomic_DNA"/>
</dbReference>
<dbReference type="Proteomes" id="UP000715965">
    <property type="component" value="Unassembled WGS sequence"/>
</dbReference>
<proteinExistence type="predicted"/>
<accession>A0ABR9SAS3</accession>
<comment type="caution">
    <text evidence="2">The sequence shown here is derived from an EMBL/GenBank/DDBJ whole genome shotgun (WGS) entry which is preliminary data.</text>
</comment>
<keyword evidence="1" id="KW-0812">Transmembrane</keyword>
<feature type="transmembrane region" description="Helical" evidence="1">
    <location>
        <begin position="84"/>
        <end position="103"/>
    </location>
</feature>
<reference evidence="2 3" key="1">
    <citation type="submission" date="2020-10" db="EMBL/GenBank/DDBJ databases">
        <title>Draft genome of Ramlibacter aquaticus LMG 30558.</title>
        <authorList>
            <person name="Props R."/>
        </authorList>
    </citation>
    <scope>NUCLEOTIDE SEQUENCE [LARGE SCALE GENOMIC DNA]</scope>
    <source>
        <strain evidence="2 3">LMG 30558</strain>
    </source>
</reference>
<dbReference type="RefSeq" id="WP_193778979.1">
    <property type="nucleotide sequence ID" value="NZ_JADDOJ010000005.1"/>
</dbReference>
<keyword evidence="3" id="KW-1185">Reference proteome</keyword>
<keyword evidence="1" id="KW-0472">Membrane</keyword>
<organism evidence="2 3">
    <name type="scientific">Ramlibacter aquaticus</name>
    <dbReference type="NCBI Taxonomy" id="2780094"/>
    <lineage>
        <taxon>Bacteria</taxon>
        <taxon>Pseudomonadati</taxon>
        <taxon>Pseudomonadota</taxon>
        <taxon>Betaproteobacteria</taxon>
        <taxon>Burkholderiales</taxon>
        <taxon>Comamonadaceae</taxon>
        <taxon>Ramlibacter</taxon>
    </lineage>
</organism>